<dbReference type="RefSeq" id="WP_087134654.1">
    <property type="nucleotide sequence ID" value="NZ_FUKP01000069.1"/>
</dbReference>
<evidence type="ECO:0000313" key="3">
    <source>
        <dbReference type="EMBL" id="SJN36343.1"/>
    </source>
</evidence>
<dbReference type="SUPFAM" id="SSF46785">
    <property type="entry name" value="Winged helix' DNA-binding domain"/>
    <property type="match status" value="1"/>
</dbReference>
<dbReference type="AlphaFoldDB" id="A0A1R4JX69"/>
<feature type="region of interest" description="Disordered" evidence="1">
    <location>
        <begin position="415"/>
        <end position="447"/>
    </location>
</feature>
<evidence type="ECO:0000313" key="4">
    <source>
        <dbReference type="Proteomes" id="UP000196230"/>
    </source>
</evidence>
<feature type="compositionally biased region" description="Basic and acidic residues" evidence="1">
    <location>
        <begin position="415"/>
        <end position="435"/>
    </location>
</feature>
<dbReference type="EMBL" id="FUKP01000069">
    <property type="protein sequence ID" value="SJN36343.1"/>
    <property type="molecule type" value="Genomic_DNA"/>
</dbReference>
<accession>A0A1R4JX69</accession>
<feature type="domain" description="Schlafen AlbA-2" evidence="2">
    <location>
        <begin position="23"/>
        <end position="136"/>
    </location>
</feature>
<protein>
    <submittedName>
        <fullName evidence="3">Divergent AAA domain protein</fullName>
    </submittedName>
</protein>
<dbReference type="InterPro" id="IPR038461">
    <property type="entry name" value="Schlafen_AlbA_2_dom_sf"/>
</dbReference>
<dbReference type="Pfam" id="PF04326">
    <property type="entry name" value="SLFN_AlbA_2"/>
    <property type="match status" value="1"/>
</dbReference>
<name>A0A1R4JX69_9MICC</name>
<dbReference type="InterPro" id="IPR038475">
    <property type="entry name" value="RecG_C_sf"/>
</dbReference>
<dbReference type="Gene3D" id="3.30.565.60">
    <property type="match status" value="1"/>
</dbReference>
<gene>
    <name evidence="3" type="ORF">FM125_11040</name>
</gene>
<dbReference type="InterPro" id="IPR007421">
    <property type="entry name" value="Schlafen_AlbA_2_dom"/>
</dbReference>
<dbReference type="Proteomes" id="UP000196230">
    <property type="component" value="Unassembled WGS sequence"/>
</dbReference>
<evidence type="ECO:0000256" key="1">
    <source>
        <dbReference type="SAM" id="MobiDB-lite"/>
    </source>
</evidence>
<sequence>MHWSIDDLIDTLAALRVRRGDTTSVEVKRAAGGVPSMPDTICAFANMPNGGTIILGVDEADGAFEVTGLSDVAAVEAGIVTQTREALTPSPQLVPQEFTVEGKQVLVVHVAPLRLADKPATWRGQAYLRQSDGDYVMHPHELRMLDVARLHADERVDYDLKPAVGTSVDDLVPDLVHGYVHAVQERDRRLRDRPAAEILRRTSVLTASGEPTLAGLYALGDYPQGQFPALTVTAAVQVRDGEGQPRNRNLEDFTGPVPVMLEDLMGWVRRNLGTEQVYRSDGHMERQAELPLTAIRELLANALVHRDLGPDTLGAGKSIQVRLDERKLLIQSPGGLRGVSLAQLESDDHAQAAVNQRLYQIAKKLMTSDGASVIEGEGGGIREVFQAAEARGLGRPQLIDSGVQFTALLWRRRGDEAGHRPEPPHDVTESVKTEKAPASVPRSSAPTRHEAVVLSALGRAGAASLQRLANETGLSERQVRYALQLPIEEGHVVMLGGRGRRDTRYQLTEG</sequence>
<organism evidence="3 4">
    <name type="scientific">Micrococcus lylae</name>
    <dbReference type="NCBI Taxonomy" id="1273"/>
    <lineage>
        <taxon>Bacteria</taxon>
        <taxon>Bacillati</taxon>
        <taxon>Actinomycetota</taxon>
        <taxon>Actinomycetes</taxon>
        <taxon>Micrococcales</taxon>
        <taxon>Micrococcaceae</taxon>
        <taxon>Micrococcus</taxon>
    </lineage>
</organism>
<dbReference type="InterPro" id="IPR036390">
    <property type="entry name" value="WH_DNA-bd_sf"/>
</dbReference>
<evidence type="ECO:0000259" key="2">
    <source>
        <dbReference type="Pfam" id="PF04326"/>
    </source>
</evidence>
<dbReference type="Gene3D" id="3.30.950.30">
    <property type="entry name" value="Schlafen, AAA domain"/>
    <property type="match status" value="1"/>
</dbReference>
<dbReference type="PANTHER" id="PTHR30595:SF6">
    <property type="entry name" value="SCHLAFEN ALBA-2 DOMAIN-CONTAINING PROTEIN"/>
    <property type="match status" value="1"/>
</dbReference>
<reference evidence="3 4" key="1">
    <citation type="submission" date="2017-02" db="EMBL/GenBank/DDBJ databases">
        <authorList>
            <person name="Peterson S.W."/>
        </authorList>
    </citation>
    <scope>NUCLEOTIDE SEQUENCE [LARGE SCALE GENOMIC DNA]</scope>
    <source>
        <strain evidence="3 4">2B3F</strain>
    </source>
</reference>
<dbReference type="Pfam" id="PF13749">
    <property type="entry name" value="HATPase_c_4"/>
    <property type="match status" value="1"/>
</dbReference>
<dbReference type="PANTHER" id="PTHR30595">
    <property type="entry name" value="GLPR-RELATED TRANSCRIPTIONAL REPRESSOR"/>
    <property type="match status" value="1"/>
</dbReference>
<proteinExistence type="predicted"/>